<reference evidence="2" key="1">
    <citation type="submission" date="2020-02" db="EMBL/GenBank/DDBJ databases">
        <authorList>
            <person name="Meier V. D."/>
        </authorList>
    </citation>
    <scope>NUCLEOTIDE SEQUENCE</scope>
    <source>
        <strain evidence="2">AVDCRST_MAG59</strain>
    </source>
</reference>
<sequence>GLGQQRGRVRAGRGGAARRHPRGPPGRERRAGLRRRAAQPERPRLRARDRRDVGGRERARRARGRAGARLHHERARGRLLRLAVLLLRPARGPAAEGPAPRPRGAGGGARLRAGLARRGAGVHVLRRRGVPRGVPRRRLRRPARLVEPGRVQRLRRGLRALRGRAAERAAAAVPDRLRRRRGREGGARPALRARGAAGRLAAGGGRRRRHGLAGRPEVV</sequence>
<feature type="compositionally biased region" description="Basic and acidic residues" evidence="1">
    <location>
        <begin position="38"/>
        <end position="57"/>
    </location>
</feature>
<accession>A0A6J4V020</accession>
<proteinExistence type="predicted"/>
<gene>
    <name evidence="2" type="ORF">AVDCRST_MAG59-2956</name>
</gene>
<dbReference type="EMBL" id="CADCWF010000197">
    <property type="protein sequence ID" value="CAA9565305.1"/>
    <property type="molecule type" value="Genomic_DNA"/>
</dbReference>
<feature type="region of interest" description="Disordered" evidence="1">
    <location>
        <begin position="1"/>
        <end position="72"/>
    </location>
</feature>
<evidence type="ECO:0000256" key="1">
    <source>
        <dbReference type="SAM" id="MobiDB-lite"/>
    </source>
</evidence>
<feature type="compositionally biased region" description="Basic residues" evidence="1">
    <location>
        <begin position="58"/>
        <end position="72"/>
    </location>
</feature>
<feature type="compositionally biased region" description="Low complexity" evidence="1">
    <location>
        <begin position="187"/>
        <end position="200"/>
    </location>
</feature>
<feature type="compositionally biased region" description="Basic residues" evidence="1">
    <location>
        <begin position="7"/>
        <end position="22"/>
    </location>
</feature>
<evidence type="ECO:0000313" key="2">
    <source>
        <dbReference type="EMBL" id="CAA9565305.1"/>
    </source>
</evidence>
<organism evidence="2">
    <name type="scientific">uncultured Thermomicrobiales bacterium</name>
    <dbReference type="NCBI Taxonomy" id="1645740"/>
    <lineage>
        <taxon>Bacteria</taxon>
        <taxon>Pseudomonadati</taxon>
        <taxon>Thermomicrobiota</taxon>
        <taxon>Thermomicrobia</taxon>
        <taxon>Thermomicrobiales</taxon>
        <taxon>environmental samples</taxon>
    </lineage>
</organism>
<name>A0A6J4V020_9BACT</name>
<feature type="non-terminal residue" evidence="2">
    <location>
        <position position="219"/>
    </location>
</feature>
<feature type="region of interest" description="Disordered" evidence="1">
    <location>
        <begin position="176"/>
        <end position="219"/>
    </location>
</feature>
<dbReference type="AlphaFoldDB" id="A0A6J4V020"/>
<feature type="non-terminal residue" evidence="2">
    <location>
        <position position="1"/>
    </location>
</feature>
<protein>
    <submittedName>
        <fullName evidence="2">L-sorbosone dehydrogenase</fullName>
    </submittedName>
</protein>